<evidence type="ECO:0000313" key="1">
    <source>
        <dbReference type="EMBL" id="RHC41992.1"/>
    </source>
</evidence>
<dbReference type="EMBL" id="QSHU01000001">
    <property type="protein sequence ID" value="RHC41992.1"/>
    <property type="molecule type" value="Genomic_DNA"/>
</dbReference>
<proteinExistence type="predicted"/>
<organism evidence="1 2">
    <name type="scientific">Agathobacter rectalis</name>
    <dbReference type="NCBI Taxonomy" id="39491"/>
    <lineage>
        <taxon>Bacteria</taxon>
        <taxon>Bacillati</taxon>
        <taxon>Bacillota</taxon>
        <taxon>Clostridia</taxon>
        <taxon>Lachnospirales</taxon>
        <taxon>Lachnospiraceae</taxon>
        <taxon>Agathobacter</taxon>
    </lineage>
</organism>
<evidence type="ECO:0000313" key="2">
    <source>
        <dbReference type="Proteomes" id="UP000286104"/>
    </source>
</evidence>
<comment type="caution">
    <text evidence="1">The sequence shown here is derived from an EMBL/GenBank/DDBJ whole genome shotgun (WGS) entry which is preliminary data.</text>
</comment>
<gene>
    <name evidence="1" type="ORF">DW848_01315</name>
</gene>
<dbReference type="AlphaFoldDB" id="A0A414A846"/>
<accession>A0A414A846</accession>
<dbReference type="RefSeq" id="WP_117920177.1">
    <property type="nucleotide sequence ID" value="NZ_QSHU01000001.1"/>
</dbReference>
<protein>
    <submittedName>
        <fullName evidence="1">Uncharacterized protein</fullName>
    </submittedName>
</protein>
<name>A0A414A846_9FIRM</name>
<sequence length="102" mass="12058">MFRKDLIYMIELKIDSTKNELSLTHDVCCNEHLADELAIIIDIMIADYFIKNGHKYDNCSLEEKEKIIIEKRKEILQLISDKPCTCKDYLKNSDIHIRKIDL</sequence>
<dbReference type="Proteomes" id="UP000286104">
    <property type="component" value="Unassembled WGS sequence"/>
</dbReference>
<reference evidence="1 2" key="1">
    <citation type="submission" date="2018-08" db="EMBL/GenBank/DDBJ databases">
        <title>A genome reference for cultivated species of the human gut microbiota.</title>
        <authorList>
            <person name="Zou Y."/>
            <person name="Xue W."/>
            <person name="Luo G."/>
        </authorList>
    </citation>
    <scope>NUCLEOTIDE SEQUENCE [LARGE SCALE GENOMIC DNA]</scope>
    <source>
        <strain evidence="1 2">AM36-3AA</strain>
    </source>
</reference>